<proteinExistence type="inferred from homology"/>
<protein>
    <recommendedName>
        <fullName evidence="7">Small ribosomal subunit protein mS26</fullName>
    </recommendedName>
    <alternativeName>
        <fullName evidence="8">28S ribosomal protein S26, mitochondrial</fullName>
    </alternativeName>
</protein>
<dbReference type="Proteomes" id="UP000675881">
    <property type="component" value="Chromosome 3"/>
</dbReference>
<name>A0A0K2UG75_LEPSM</name>
<evidence type="ECO:0000313" key="9">
    <source>
        <dbReference type="EMBL" id="CAF2882248.1"/>
    </source>
</evidence>
<comment type="subcellular location">
    <subcellularLocation>
        <location evidence="1">Mitochondrion</location>
    </subcellularLocation>
</comment>
<keyword evidence="11" id="KW-1185">Reference proteome</keyword>
<comment type="similarity">
    <text evidence="2">Belongs to the mitochondrion-specific ribosomal protein mS26 family.</text>
</comment>
<evidence type="ECO:0000313" key="11">
    <source>
        <dbReference type="Proteomes" id="UP000675881"/>
    </source>
</evidence>
<sequence>MLPSLRFGVSLSRSIFFTPIRHGSGRKVGKHGKPRWIPVAPSKEFILPPQDRSSQEEKDQYDHLWDKYRDHYSAVSQFLWEEHLKNSAVGEAAKLKESHELEEQNRLIMENEAENARIAALRKIRLENEACLKEEQIKAEVLIQEAKEVDRIKKADQFITQQAEEFKDRVTLDNLVLKIEKALDSPVDYEYAIDKEGHIYKGRYTKSILVPSDQREKIEVPKREDIYIEVQNS</sequence>
<dbReference type="EMBL" id="HACA01019714">
    <property type="protein sequence ID" value="CDW37075.1"/>
    <property type="molecule type" value="Transcribed_RNA"/>
</dbReference>
<keyword evidence="4" id="KW-0689">Ribosomal protein</keyword>
<dbReference type="AlphaFoldDB" id="A0A0K2UG75"/>
<dbReference type="OrthoDB" id="5988811at2759"/>
<evidence type="ECO:0000256" key="6">
    <source>
        <dbReference type="ARBA" id="ARBA00023274"/>
    </source>
</evidence>
<dbReference type="PANTHER" id="PTHR21035">
    <property type="entry name" value="28S RIBOSOMAL PROTEIN S26, MITOCHONDRIAL"/>
    <property type="match status" value="1"/>
</dbReference>
<organism evidence="10">
    <name type="scientific">Lepeophtheirus salmonis</name>
    <name type="common">Salmon louse</name>
    <name type="synonym">Caligus salmonis</name>
    <dbReference type="NCBI Taxonomy" id="72036"/>
    <lineage>
        <taxon>Eukaryota</taxon>
        <taxon>Metazoa</taxon>
        <taxon>Ecdysozoa</taxon>
        <taxon>Arthropoda</taxon>
        <taxon>Crustacea</taxon>
        <taxon>Multicrustacea</taxon>
        <taxon>Hexanauplia</taxon>
        <taxon>Copepoda</taxon>
        <taxon>Siphonostomatoida</taxon>
        <taxon>Caligidae</taxon>
        <taxon>Lepeophtheirus</taxon>
    </lineage>
</organism>
<evidence type="ECO:0000256" key="7">
    <source>
        <dbReference type="ARBA" id="ARBA00035138"/>
    </source>
</evidence>
<evidence type="ECO:0000313" key="10">
    <source>
        <dbReference type="EMBL" id="CDW37075.1"/>
    </source>
</evidence>
<dbReference type="InterPro" id="IPR026140">
    <property type="entry name" value="Ribosomal_mS26"/>
</dbReference>
<evidence type="ECO:0000256" key="8">
    <source>
        <dbReference type="ARBA" id="ARBA00035344"/>
    </source>
</evidence>
<gene>
    <name evidence="10" type="primary">Dvir\GJ13920</name>
    <name evidence="9" type="ORF">LSAA_7142</name>
</gene>
<reference evidence="10" key="1">
    <citation type="submission" date="2014-05" db="EMBL/GenBank/DDBJ databases">
        <authorList>
            <person name="Chronopoulou M."/>
        </authorList>
    </citation>
    <scope>NUCLEOTIDE SEQUENCE</scope>
    <source>
        <tissue evidence="10">Whole organism</tissue>
    </source>
</reference>
<reference evidence="9" key="2">
    <citation type="submission" date="2021-02" db="EMBL/GenBank/DDBJ databases">
        <authorList>
            <person name="Bekaert M."/>
        </authorList>
    </citation>
    <scope>NUCLEOTIDE SEQUENCE</scope>
    <source>
        <strain evidence="9">IoA-00</strain>
    </source>
</reference>
<dbReference type="Pfam" id="PF14943">
    <property type="entry name" value="MRP-S26"/>
    <property type="match status" value="1"/>
</dbReference>
<dbReference type="OMA" id="WNNQENL"/>
<keyword evidence="3" id="KW-0809">Transit peptide</keyword>
<keyword evidence="6" id="KW-0687">Ribonucleoprotein</keyword>
<dbReference type="EMBL" id="HG994582">
    <property type="protein sequence ID" value="CAF2882248.1"/>
    <property type="molecule type" value="Genomic_DNA"/>
</dbReference>
<evidence type="ECO:0000256" key="5">
    <source>
        <dbReference type="ARBA" id="ARBA00023128"/>
    </source>
</evidence>
<evidence type="ECO:0000256" key="1">
    <source>
        <dbReference type="ARBA" id="ARBA00004173"/>
    </source>
</evidence>
<accession>A0A0K2UG75</accession>
<dbReference type="GO" id="GO:0005763">
    <property type="term" value="C:mitochondrial small ribosomal subunit"/>
    <property type="evidence" value="ECO:0007669"/>
    <property type="project" value="InterPro"/>
</dbReference>
<keyword evidence="5" id="KW-0496">Mitochondrion</keyword>
<evidence type="ECO:0000256" key="2">
    <source>
        <dbReference type="ARBA" id="ARBA00009672"/>
    </source>
</evidence>
<dbReference type="PANTHER" id="PTHR21035:SF2">
    <property type="entry name" value="SMALL RIBOSOMAL SUBUNIT PROTEIN MS26"/>
    <property type="match status" value="1"/>
</dbReference>
<evidence type="ECO:0000256" key="4">
    <source>
        <dbReference type="ARBA" id="ARBA00022980"/>
    </source>
</evidence>
<evidence type="ECO:0000256" key="3">
    <source>
        <dbReference type="ARBA" id="ARBA00022946"/>
    </source>
</evidence>